<sequence>MFIDKQTEQIIVKEEESVVKLIFHMFTTPHEIKGINGIAKYLTDRGIPTKKGSSVWHRQVVRQTLMNKAYIGETISF</sequence>
<dbReference type="PROSITE" id="PS51737">
    <property type="entry name" value="RECOMBINASE_DNA_BIND"/>
    <property type="match status" value="1"/>
</dbReference>
<protein>
    <submittedName>
        <fullName evidence="2">Recombinase</fullName>
    </submittedName>
</protein>
<dbReference type="GO" id="GO:0000150">
    <property type="term" value="F:DNA strand exchange activity"/>
    <property type="evidence" value="ECO:0007669"/>
    <property type="project" value="InterPro"/>
</dbReference>
<dbReference type="Gene3D" id="3.90.1750.20">
    <property type="entry name" value="Putative Large Serine Recombinase, Chain B, Domain 2"/>
    <property type="match status" value="1"/>
</dbReference>
<dbReference type="Pfam" id="PF07508">
    <property type="entry name" value="Recombinase"/>
    <property type="match status" value="1"/>
</dbReference>
<feature type="domain" description="Recombinase" evidence="1">
    <location>
        <begin position="1"/>
        <end position="77"/>
    </location>
</feature>
<evidence type="ECO:0000313" key="3">
    <source>
        <dbReference type="Proteomes" id="UP000294746"/>
    </source>
</evidence>
<gene>
    <name evidence="2" type="ORF">EDD57_1306</name>
</gene>
<dbReference type="InterPro" id="IPR011109">
    <property type="entry name" value="DNA_bind_recombinase_dom"/>
</dbReference>
<dbReference type="EMBL" id="SLXV01000030">
    <property type="protein sequence ID" value="TCP65767.1"/>
    <property type="molecule type" value="Genomic_DNA"/>
</dbReference>
<evidence type="ECO:0000313" key="2">
    <source>
        <dbReference type="EMBL" id="TCP65767.1"/>
    </source>
</evidence>
<dbReference type="Proteomes" id="UP000294746">
    <property type="component" value="Unassembled WGS sequence"/>
</dbReference>
<proteinExistence type="predicted"/>
<evidence type="ECO:0000259" key="1">
    <source>
        <dbReference type="PROSITE" id="PS51737"/>
    </source>
</evidence>
<name>A0A4R2RT61_9BACL</name>
<organism evidence="2 3">
    <name type="scientific">Baia soyae</name>
    <dbReference type="NCBI Taxonomy" id="1544746"/>
    <lineage>
        <taxon>Bacteria</taxon>
        <taxon>Bacillati</taxon>
        <taxon>Bacillota</taxon>
        <taxon>Bacilli</taxon>
        <taxon>Bacillales</taxon>
        <taxon>Thermoactinomycetaceae</taxon>
        <taxon>Baia</taxon>
    </lineage>
</organism>
<dbReference type="AlphaFoldDB" id="A0A4R2RT61"/>
<reference evidence="2 3" key="1">
    <citation type="submission" date="2019-03" db="EMBL/GenBank/DDBJ databases">
        <title>Genomic Encyclopedia of Type Strains, Phase IV (KMG-IV): sequencing the most valuable type-strain genomes for metagenomic binning, comparative biology and taxonomic classification.</title>
        <authorList>
            <person name="Goeker M."/>
        </authorList>
    </citation>
    <scope>NUCLEOTIDE SEQUENCE [LARGE SCALE GENOMIC DNA]</scope>
    <source>
        <strain evidence="2 3">DSM 46831</strain>
    </source>
</reference>
<comment type="caution">
    <text evidence="2">The sequence shown here is derived from an EMBL/GenBank/DDBJ whole genome shotgun (WGS) entry which is preliminary data.</text>
</comment>
<dbReference type="GO" id="GO:0003677">
    <property type="term" value="F:DNA binding"/>
    <property type="evidence" value="ECO:0007669"/>
    <property type="project" value="InterPro"/>
</dbReference>
<accession>A0A4R2RT61</accession>
<dbReference type="InterPro" id="IPR038109">
    <property type="entry name" value="DNA_bind_recomb_sf"/>
</dbReference>
<keyword evidence="3" id="KW-1185">Reference proteome</keyword>